<dbReference type="Proteomes" id="UP000056925">
    <property type="component" value="Chromosome"/>
</dbReference>
<name>A0A0E3KQP8_METTE</name>
<dbReference type="InterPro" id="IPR014444">
    <property type="entry name" value="PH1575-like"/>
</dbReference>
<dbReference type="InterPro" id="IPR036075">
    <property type="entry name" value="ARMT-1-like_metal-bd_sf"/>
</dbReference>
<organism evidence="2 3">
    <name type="scientific">Methanosarcina thermophila CHTI-55</name>
    <dbReference type="NCBI Taxonomy" id="1434121"/>
    <lineage>
        <taxon>Archaea</taxon>
        <taxon>Methanobacteriati</taxon>
        <taxon>Methanobacteriota</taxon>
        <taxon>Stenosarchaea group</taxon>
        <taxon>Methanomicrobia</taxon>
        <taxon>Methanosarcinales</taxon>
        <taxon>Methanosarcinaceae</taxon>
        <taxon>Methanosarcina</taxon>
    </lineage>
</organism>
<gene>
    <name evidence="2" type="ORF">MSTHC_0294</name>
</gene>
<dbReference type="Gene3D" id="3.40.50.10880">
    <property type="entry name" value="Uncharacterised protein PF01937, DUF89, domain 3"/>
    <property type="match status" value="1"/>
</dbReference>
<evidence type="ECO:0000259" key="1">
    <source>
        <dbReference type="Pfam" id="PF01937"/>
    </source>
</evidence>
<dbReference type="Gene3D" id="1.10.8.380">
    <property type="entry name" value="Uncharacterised protein PF01937, DUF89, domain 1"/>
    <property type="match status" value="1"/>
</dbReference>
<dbReference type="AlphaFoldDB" id="A0A0E3KQP8"/>
<evidence type="ECO:0000313" key="3">
    <source>
        <dbReference type="Proteomes" id="UP000056925"/>
    </source>
</evidence>
<dbReference type="HOGENOM" id="CLU_071520_1_0_2"/>
<dbReference type="InterPro" id="IPR002791">
    <property type="entry name" value="ARMT1-like_metal-bd"/>
</dbReference>
<evidence type="ECO:0000313" key="2">
    <source>
        <dbReference type="EMBL" id="AKB14612.1"/>
    </source>
</evidence>
<dbReference type="PATRIC" id="fig|1434121.4.peg.362"/>
<protein>
    <recommendedName>
        <fullName evidence="1">Damage-control phosphatase ARMT1-like metal-binding domain-containing protein</fullName>
    </recommendedName>
</protein>
<accession>A0A0E3KQP8</accession>
<reference evidence="2 3" key="1">
    <citation type="submission" date="2014-07" db="EMBL/GenBank/DDBJ databases">
        <title>Methanogenic archaea and the global carbon cycle.</title>
        <authorList>
            <person name="Henriksen J.R."/>
            <person name="Luke J."/>
            <person name="Reinhart S."/>
            <person name="Benedict M.N."/>
            <person name="Youngblut N.D."/>
            <person name="Metcalf M.E."/>
            <person name="Whitaker R.J."/>
            <person name="Metcalf W.W."/>
        </authorList>
    </citation>
    <scope>NUCLEOTIDE SEQUENCE [LARGE SCALE GENOMIC DNA]</scope>
    <source>
        <strain evidence="2 3">CHTI-55</strain>
    </source>
</reference>
<sequence length="293" mass="32933">MKINPRCTYCLLSRVHFQSRLSTDDEDLINRTIQECLKVLTKHYDPEAVSASIATKVHRKCYEVLEDRDPYAVTKKLINQAALKVLPVAKKKIYENNPDDGELFRRAVLASVVANYFDFGIMGFDASEDKFEAAFQKYFEHGLDVDDTPKMLGLLQDVVYIADNCGEIFFDTLVFDVIKKLGGRITLVVRGGPILTDVTLEEVKEFEIDKKVDRILTTGSNAVGVLIEEAPPELLEAMKNSTLIISKGMANYETLSEHNFGPIAYMLLTKCECVADDLGLEQDLCVAKLMNYP</sequence>
<dbReference type="RefSeq" id="WP_048166391.1">
    <property type="nucleotide sequence ID" value="NZ_CP009502.1"/>
</dbReference>
<dbReference type="Gene3D" id="1.10.285.20">
    <property type="entry name" value="Uncharacterised protein PF01937, DUF89, domain 2"/>
    <property type="match status" value="1"/>
</dbReference>
<dbReference type="KEGG" id="mthe:MSTHC_0294"/>
<proteinExistence type="predicted"/>
<dbReference type="PIRSF" id="PIRSF006593">
    <property type="entry name" value="UCP006593"/>
    <property type="match status" value="1"/>
</dbReference>
<dbReference type="Pfam" id="PF01937">
    <property type="entry name" value="ARMT1-like_dom"/>
    <property type="match status" value="1"/>
</dbReference>
<dbReference type="EMBL" id="CP009502">
    <property type="protein sequence ID" value="AKB14612.1"/>
    <property type="molecule type" value="Genomic_DNA"/>
</dbReference>
<dbReference type="GeneID" id="41601558"/>
<feature type="domain" description="Damage-control phosphatase ARMT1-like metal-binding" evidence="1">
    <location>
        <begin position="4"/>
        <end position="283"/>
    </location>
</feature>
<dbReference type="SUPFAM" id="SSF111321">
    <property type="entry name" value="AF1104-like"/>
    <property type="match status" value="1"/>
</dbReference>